<feature type="transmembrane region" description="Helical" evidence="10">
    <location>
        <begin position="564"/>
        <end position="587"/>
    </location>
</feature>
<keyword evidence="6" id="KW-0653">Protein transport</keyword>
<feature type="compositionally biased region" description="Polar residues" evidence="9">
    <location>
        <begin position="119"/>
        <end position="138"/>
    </location>
</feature>
<feature type="compositionally biased region" description="Acidic residues" evidence="9">
    <location>
        <begin position="315"/>
        <end position="325"/>
    </location>
</feature>
<evidence type="ECO:0000313" key="11">
    <source>
        <dbReference type="EMBL" id="CAG8982233.1"/>
    </source>
</evidence>
<protein>
    <recommendedName>
        <fullName evidence="13">OPT-domain-containing protein</fullName>
    </recommendedName>
</protein>
<feature type="region of interest" description="Disordered" evidence="9">
    <location>
        <begin position="755"/>
        <end position="785"/>
    </location>
</feature>
<dbReference type="GO" id="GO:0015031">
    <property type="term" value="P:protein transport"/>
    <property type="evidence" value="ECO:0007669"/>
    <property type="project" value="UniProtKB-KW"/>
</dbReference>
<gene>
    <name evidence="11" type="ORF">HYALB_00014056</name>
</gene>
<feature type="transmembrane region" description="Helical" evidence="10">
    <location>
        <begin position="467"/>
        <end position="486"/>
    </location>
</feature>
<evidence type="ECO:0000256" key="9">
    <source>
        <dbReference type="SAM" id="MobiDB-lite"/>
    </source>
</evidence>
<dbReference type="PANTHER" id="PTHR22601">
    <property type="entry name" value="ISP4 LIKE PROTEIN"/>
    <property type="match status" value="1"/>
</dbReference>
<sequence>MPPSGTISPTPAGSAITVLMLLYSQLPEMIPRTSHQPSRSPDESTDSHAHSHSHSPPYSLAGLPQSDATPNTTIAPATSATAKNSVPLLSLPPPRPSQIGDSPPQPAGNESSRFRRQPHSSATTSNISTSYPLQSFSDNPPREASASAFFEDQDLDDEYASRRNPSRPFITPLKALWRLMSKSPLLLRSSPGFGTGSYGAAPVGVSTENSEEEDSDDIRSRDKWKKRTSGLRNALSTGTLTGTQSSTSDSESSHKNARRRTSGSRRRKNGSRKSSVADDLGITSKNGSGGIPIPIIGGSVEEGTPSCDESPVLDSSDEAIDDDLPYNEEDPPDNSIYPQVRASVSAVDNTTLSINTPRMWFLSMLFAILGSSTNLFFSLRYPSVSITPVIALLLVHPLGLLWDRILKRKNDPTEDFVDGLRSTRPSDDESEANSQNTLQQKFTKPSKIRRFRLWLSQGRWNEKEHSCVYISSNISFGFAFATDVIVEQTKFYNQEVSITYQLLLILSTQILGYTFAGLCRRFLVRPGGMIWPGTLMSAAMFTTLHKEKNEVANGWKITRWKFFFVVWICSFAFYFLPGLLFPALSYFSVITWIWPKNVVVANLFGVASGLGLFPVTFDWAQIAYIGSPLLTPFWAAMNVVGGLVIVMWILAPIAYYKNIFFSSYMPILSSAVFDNTGNIYDVSKILTPDFLFDKEAYHNYSRVYLPITYVLSYGLQFAALASLLTHTACWHGSDIWKQWKTSLKEVDGLSKTSYQPLPSNGASNVLSNGYNQPSKRGRRRPSVAESQADNIITQEDVHNRLMRRYKDAPIWWYLATFVSMTAVGIFVVEYYPVHLPWYGLLLALGICSILFIPIGIVMAITNQHSSIYLICQLVCGAVFPGRPVANMVFVTYGYISSAQGIKFSADLKLGHYMKIPPRILFSVQMVATIVSSITQIFILNWMFANVPGICTPEAVNGFVCPLARVHFNGSILWGVVGPAEFFGPNATYRILVWAFPLGAIAPVVLWLYARNRKKNIVRKINLPVLFGSLSWIPPATGLNFSVWALVCFAFNYVVKRRAGNWWAKYTMTLSAALDSGLAFGLVVVFFGFVYPGLMDGFKWWGTEIYKRGCDWNACPYKVVPNGSHFGPDTW</sequence>
<feature type="compositionally biased region" description="Basic residues" evidence="9">
    <location>
        <begin position="255"/>
        <end position="271"/>
    </location>
</feature>
<dbReference type="InterPro" id="IPR004648">
    <property type="entry name" value="Oligpept_transpt"/>
</dbReference>
<feature type="compositionally biased region" description="Polar residues" evidence="9">
    <location>
        <begin position="432"/>
        <end position="441"/>
    </location>
</feature>
<feature type="transmembrane region" description="Helical" evidence="10">
    <location>
        <begin position="528"/>
        <end position="544"/>
    </location>
</feature>
<feature type="compositionally biased region" description="Polar residues" evidence="9">
    <location>
        <begin position="755"/>
        <end position="774"/>
    </location>
</feature>
<feature type="compositionally biased region" description="Basic and acidic residues" evidence="9">
    <location>
        <begin position="40"/>
        <end position="49"/>
    </location>
</feature>
<keyword evidence="5" id="KW-0571">Peptide transport</keyword>
<name>A0A9N9LYL3_9HELO</name>
<evidence type="ECO:0000256" key="5">
    <source>
        <dbReference type="ARBA" id="ARBA00022856"/>
    </source>
</evidence>
<feature type="transmembrane region" description="Helical" evidence="10">
    <location>
        <begin position="919"/>
        <end position="943"/>
    </location>
</feature>
<keyword evidence="3" id="KW-0813">Transport</keyword>
<dbReference type="Pfam" id="PF03169">
    <property type="entry name" value="OPT"/>
    <property type="match status" value="1"/>
</dbReference>
<dbReference type="GO" id="GO:0016020">
    <property type="term" value="C:membrane"/>
    <property type="evidence" value="ECO:0007669"/>
    <property type="project" value="UniProtKB-SubCell"/>
</dbReference>
<proteinExistence type="inferred from homology"/>
<feature type="region of interest" description="Disordered" evidence="9">
    <location>
        <begin position="198"/>
        <end position="325"/>
    </location>
</feature>
<keyword evidence="7 10" id="KW-1133">Transmembrane helix</keyword>
<evidence type="ECO:0008006" key="13">
    <source>
        <dbReference type="Google" id="ProtNLM"/>
    </source>
</evidence>
<evidence type="ECO:0000256" key="6">
    <source>
        <dbReference type="ARBA" id="ARBA00022927"/>
    </source>
</evidence>
<dbReference type="AlphaFoldDB" id="A0A9N9LYL3"/>
<feature type="transmembrane region" description="Helical" evidence="10">
    <location>
        <begin position="1038"/>
        <end position="1054"/>
    </location>
</feature>
<comment type="caution">
    <text evidence="11">The sequence shown here is derived from an EMBL/GenBank/DDBJ whole genome shotgun (WGS) entry which is preliminary data.</text>
</comment>
<feature type="compositionally biased region" description="Low complexity" evidence="9">
    <location>
        <begin position="235"/>
        <end position="250"/>
    </location>
</feature>
<feature type="region of interest" description="Disordered" evidence="9">
    <location>
        <begin position="416"/>
        <end position="441"/>
    </location>
</feature>
<keyword evidence="8 10" id="KW-0472">Membrane</keyword>
<evidence type="ECO:0000256" key="10">
    <source>
        <dbReference type="SAM" id="Phobius"/>
    </source>
</evidence>
<evidence type="ECO:0000256" key="4">
    <source>
        <dbReference type="ARBA" id="ARBA00022692"/>
    </source>
</evidence>
<comment type="similarity">
    <text evidence="2">Belongs to the oligopeptide OPT transporter family.</text>
</comment>
<feature type="compositionally biased region" description="Polar residues" evidence="9">
    <location>
        <begin position="66"/>
        <end position="84"/>
    </location>
</feature>
<dbReference type="EMBL" id="CAJVRM010000584">
    <property type="protein sequence ID" value="CAG8982233.1"/>
    <property type="molecule type" value="Genomic_DNA"/>
</dbReference>
<feature type="transmembrane region" description="Helical" evidence="10">
    <location>
        <begin position="990"/>
        <end position="1009"/>
    </location>
</feature>
<dbReference type="Proteomes" id="UP000701801">
    <property type="component" value="Unassembled WGS sequence"/>
</dbReference>
<feature type="transmembrane region" description="Helical" evidence="10">
    <location>
        <begin position="634"/>
        <end position="656"/>
    </location>
</feature>
<evidence type="ECO:0000313" key="12">
    <source>
        <dbReference type="Proteomes" id="UP000701801"/>
    </source>
</evidence>
<feature type="transmembrane region" description="Helical" evidence="10">
    <location>
        <begin position="810"/>
        <end position="831"/>
    </location>
</feature>
<reference evidence="11" key="1">
    <citation type="submission" date="2021-07" db="EMBL/GenBank/DDBJ databases">
        <authorList>
            <person name="Durling M."/>
        </authorList>
    </citation>
    <scope>NUCLEOTIDE SEQUENCE</scope>
</reference>
<feature type="transmembrane region" description="Helical" evidence="10">
    <location>
        <begin position="498"/>
        <end position="516"/>
    </location>
</feature>
<comment type="subcellular location">
    <subcellularLocation>
        <location evidence="1">Membrane</location>
        <topology evidence="1">Multi-pass membrane protein</topology>
    </subcellularLocation>
</comment>
<dbReference type="NCBIfam" id="TIGR00727">
    <property type="entry name" value="ISP4_OPT"/>
    <property type="match status" value="1"/>
</dbReference>
<feature type="region of interest" description="Disordered" evidence="9">
    <location>
        <begin position="29"/>
        <end position="145"/>
    </location>
</feature>
<evidence type="ECO:0000256" key="7">
    <source>
        <dbReference type="ARBA" id="ARBA00022989"/>
    </source>
</evidence>
<dbReference type="OrthoDB" id="9986677at2759"/>
<evidence type="ECO:0000256" key="2">
    <source>
        <dbReference type="ARBA" id="ARBA00008807"/>
    </source>
</evidence>
<keyword evidence="12" id="KW-1185">Reference proteome</keyword>
<feature type="transmembrane region" description="Helical" evidence="10">
    <location>
        <begin position="599"/>
        <end position="622"/>
    </location>
</feature>
<dbReference type="GO" id="GO:0035673">
    <property type="term" value="F:oligopeptide transmembrane transporter activity"/>
    <property type="evidence" value="ECO:0007669"/>
    <property type="project" value="InterPro"/>
</dbReference>
<evidence type="ECO:0000256" key="8">
    <source>
        <dbReference type="ARBA" id="ARBA00023136"/>
    </source>
</evidence>
<organism evidence="11 12">
    <name type="scientific">Hymenoscyphus albidus</name>
    <dbReference type="NCBI Taxonomy" id="595503"/>
    <lineage>
        <taxon>Eukaryota</taxon>
        <taxon>Fungi</taxon>
        <taxon>Dikarya</taxon>
        <taxon>Ascomycota</taxon>
        <taxon>Pezizomycotina</taxon>
        <taxon>Leotiomycetes</taxon>
        <taxon>Helotiales</taxon>
        <taxon>Helotiaceae</taxon>
        <taxon>Hymenoscyphus</taxon>
    </lineage>
</organism>
<evidence type="ECO:0000256" key="1">
    <source>
        <dbReference type="ARBA" id="ARBA00004141"/>
    </source>
</evidence>
<dbReference type="NCBIfam" id="TIGR00728">
    <property type="entry name" value="OPT_sfam"/>
    <property type="match status" value="2"/>
</dbReference>
<accession>A0A9N9LYL3</accession>
<keyword evidence="4 10" id="KW-0812">Transmembrane</keyword>
<feature type="transmembrane region" description="Helical" evidence="10">
    <location>
        <begin position="383"/>
        <end position="402"/>
    </location>
</feature>
<dbReference type="InterPro" id="IPR004813">
    <property type="entry name" value="OPT"/>
</dbReference>
<evidence type="ECO:0000256" key="3">
    <source>
        <dbReference type="ARBA" id="ARBA00022448"/>
    </source>
</evidence>
<feature type="transmembrane region" description="Helical" evidence="10">
    <location>
        <begin position="837"/>
        <end position="860"/>
    </location>
</feature>
<feature type="transmembrane region" description="Helical" evidence="10">
    <location>
        <begin position="1066"/>
        <end position="1090"/>
    </location>
</feature>